<dbReference type="GO" id="GO:0030955">
    <property type="term" value="F:potassium ion binding"/>
    <property type="evidence" value="ECO:0007669"/>
    <property type="project" value="InterPro"/>
</dbReference>
<sequence>MHANNIMLMSKIDNEEAAANVDEIMEKTDAVLLARGSPGVDQKKMIDKASALGIPIVTAIQILVGQTTDDDLTNAVLDCTTDCVMLLLT</sequence>
<evidence type="ECO:0000313" key="3">
    <source>
        <dbReference type="Proteomes" id="UP000028999"/>
    </source>
</evidence>
<name>A0A078I0Q9_BRANA</name>
<evidence type="ECO:0000313" key="2">
    <source>
        <dbReference type="EMBL" id="CDY42678.1"/>
    </source>
</evidence>
<dbReference type="EMBL" id="LK032531">
    <property type="protein sequence ID" value="CDY42678.1"/>
    <property type="molecule type" value="Genomic_DNA"/>
</dbReference>
<dbReference type="AlphaFoldDB" id="A0A078I0Q9"/>
<dbReference type="InterPro" id="IPR015813">
    <property type="entry name" value="Pyrv/PenolPyrv_kinase-like_dom"/>
</dbReference>
<dbReference type="Gene3D" id="3.20.20.60">
    <property type="entry name" value="Phosphoenolpyruvate-binding domains"/>
    <property type="match status" value="1"/>
</dbReference>
<dbReference type="Proteomes" id="UP000028999">
    <property type="component" value="Unassembled WGS sequence"/>
</dbReference>
<dbReference type="UniPathway" id="UPA00109">
    <property type="reaction ID" value="UER00188"/>
</dbReference>
<feature type="domain" description="Pyruvate kinase barrel" evidence="1">
    <location>
        <begin position="3"/>
        <end position="86"/>
    </location>
</feature>
<dbReference type="SUPFAM" id="SSF51621">
    <property type="entry name" value="Phosphoenolpyruvate/pyruvate domain"/>
    <property type="match status" value="1"/>
</dbReference>
<dbReference type="Gramene" id="CDY42678">
    <property type="protein sequence ID" value="CDY42678"/>
    <property type="gene ID" value="GSBRNA2T00075202001"/>
</dbReference>
<dbReference type="PaxDb" id="3708-A0A078I0Q9"/>
<dbReference type="GO" id="GO:0004743">
    <property type="term" value="F:pyruvate kinase activity"/>
    <property type="evidence" value="ECO:0007669"/>
    <property type="project" value="InterPro"/>
</dbReference>
<dbReference type="InterPro" id="IPR040442">
    <property type="entry name" value="Pyrv_kinase-like_dom_sf"/>
</dbReference>
<proteinExistence type="predicted"/>
<protein>
    <submittedName>
        <fullName evidence="2">BnaC04g22280D protein</fullName>
    </submittedName>
</protein>
<dbReference type="InterPro" id="IPR015793">
    <property type="entry name" value="Pyrv_Knase_brl"/>
</dbReference>
<reference evidence="2 3" key="1">
    <citation type="journal article" date="2014" name="Science">
        <title>Plant genetics. Early allopolyploid evolution in the post-Neolithic Brassica napus oilseed genome.</title>
        <authorList>
            <person name="Chalhoub B."/>
            <person name="Denoeud F."/>
            <person name="Liu S."/>
            <person name="Parkin I.A."/>
            <person name="Tang H."/>
            <person name="Wang X."/>
            <person name="Chiquet J."/>
            <person name="Belcram H."/>
            <person name="Tong C."/>
            <person name="Samans B."/>
            <person name="Correa M."/>
            <person name="Da Silva C."/>
            <person name="Just J."/>
            <person name="Falentin C."/>
            <person name="Koh C.S."/>
            <person name="Le Clainche I."/>
            <person name="Bernard M."/>
            <person name="Bento P."/>
            <person name="Noel B."/>
            <person name="Labadie K."/>
            <person name="Alberti A."/>
            <person name="Charles M."/>
            <person name="Arnaud D."/>
            <person name="Guo H."/>
            <person name="Daviaud C."/>
            <person name="Alamery S."/>
            <person name="Jabbari K."/>
            <person name="Zhao M."/>
            <person name="Edger P.P."/>
            <person name="Chelaifa H."/>
            <person name="Tack D."/>
            <person name="Lassalle G."/>
            <person name="Mestiri I."/>
            <person name="Schnel N."/>
            <person name="Le Paslier M.C."/>
            <person name="Fan G."/>
            <person name="Renault V."/>
            <person name="Bayer P.E."/>
            <person name="Golicz A.A."/>
            <person name="Manoli S."/>
            <person name="Lee T.H."/>
            <person name="Thi V.H."/>
            <person name="Chalabi S."/>
            <person name="Hu Q."/>
            <person name="Fan C."/>
            <person name="Tollenaere R."/>
            <person name="Lu Y."/>
            <person name="Battail C."/>
            <person name="Shen J."/>
            <person name="Sidebottom C.H."/>
            <person name="Wang X."/>
            <person name="Canaguier A."/>
            <person name="Chauveau A."/>
            <person name="Berard A."/>
            <person name="Deniot G."/>
            <person name="Guan M."/>
            <person name="Liu Z."/>
            <person name="Sun F."/>
            <person name="Lim Y.P."/>
            <person name="Lyons E."/>
            <person name="Town C.D."/>
            <person name="Bancroft I."/>
            <person name="Wang X."/>
            <person name="Meng J."/>
            <person name="Ma J."/>
            <person name="Pires J.C."/>
            <person name="King G.J."/>
            <person name="Brunel D."/>
            <person name="Delourme R."/>
            <person name="Renard M."/>
            <person name="Aury J.M."/>
            <person name="Adams K.L."/>
            <person name="Batley J."/>
            <person name="Snowdon R.J."/>
            <person name="Tost J."/>
            <person name="Edwards D."/>
            <person name="Zhou Y."/>
            <person name="Hua W."/>
            <person name="Sharpe A.G."/>
            <person name="Paterson A.H."/>
            <person name="Guan C."/>
            <person name="Wincker P."/>
        </authorList>
    </citation>
    <scope>NUCLEOTIDE SEQUENCE [LARGE SCALE GENOMIC DNA]</scope>
    <source>
        <strain evidence="3">cv. Darmor-bzh</strain>
    </source>
</reference>
<evidence type="ECO:0000259" key="1">
    <source>
        <dbReference type="Pfam" id="PF00224"/>
    </source>
</evidence>
<dbReference type="GO" id="GO:0000287">
    <property type="term" value="F:magnesium ion binding"/>
    <property type="evidence" value="ECO:0007669"/>
    <property type="project" value="InterPro"/>
</dbReference>
<accession>A0A078I0Q9</accession>
<dbReference type="Pfam" id="PF00224">
    <property type="entry name" value="PK"/>
    <property type="match status" value="1"/>
</dbReference>
<organism evidence="2 3">
    <name type="scientific">Brassica napus</name>
    <name type="common">Rape</name>
    <dbReference type="NCBI Taxonomy" id="3708"/>
    <lineage>
        <taxon>Eukaryota</taxon>
        <taxon>Viridiplantae</taxon>
        <taxon>Streptophyta</taxon>
        <taxon>Embryophyta</taxon>
        <taxon>Tracheophyta</taxon>
        <taxon>Spermatophyta</taxon>
        <taxon>Magnoliopsida</taxon>
        <taxon>eudicotyledons</taxon>
        <taxon>Gunneridae</taxon>
        <taxon>Pentapetalae</taxon>
        <taxon>rosids</taxon>
        <taxon>malvids</taxon>
        <taxon>Brassicales</taxon>
        <taxon>Brassicaceae</taxon>
        <taxon>Brassiceae</taxon>
        <taxon>Brassica</taxon>
    </lineage>
</organism>
<gene>
    <name evidence="2" type="primary">BnaC04g22280D</name>
    <name evidence="2" type="ORF">GSBRNA2T00075202001</name>
</gene>
<keyword evidence="3" id="KW-1185">Reference proteome</keyword>
<dbReference type="STRING" id="3708.A0A078I0Q9"/>